<dbReference type="Pfam" id="PF22780">
    <property type="entry name" value="HI0933_like_1st"/>
    <property type="match status" value="1"/>
</dbReference>
<dbReference type="InterPro" id="IPR057661">
    <property type="entry name" value="RsdA/BaiN/AoA(So)_Rossmann"/>
</dbReference>
<dbReference type="Gene3D" id="3.50.50.60">
    <property type="entry name" value="FAD/NAD(P)-binding domain"/>
    <property type="match status" value="1"/>
</dbReference>
<dbReference type="SUPFAM" id="SSF160996">
    <property type="entry name" value="HI0933 insert domain-like"/>
    <property type="match status" value="1"/>
</dbReference>
<dbReference type="STRING" id="279360.MB14_04640"/>
<evidence type="ECO:0000313" key="7">
    <source>
        <dbReference type="Proteomes" id="UP000075583"/>
    </source>
</evidence>
<organism evidence="6 7">
    <name type="scientific">Roseivirga ehrenbergii (strain DSM 102268 / JCM 13514 / KCTC 12282 / NCIMB 14502 / KMM 6017)</name>
    <dbReference type="NCBI Taxonomy" id="279360"/>
    <lineage>
        <taxon>Bacteria</taxon>
        <taxon>Pseudomonadati</taxon>
        <taxon>Bacteroidota</taxon>
        <taxon>Cytophagia</taxon>
        <taxon>Cytophagales</taxon>
        <taxon>Roseivirgaceae</taxon>
        <taxon>Roseivirga</taxon>
    </lineage>
</organism>
<name>A0A150X724_ROSEK</name>
<comment type="caution">
    <text evidence="6">The sequence shown here is derived from an EMBL/GenBank/DDBJ whole genome shotgun (WGS) entry which is preliminary data.</text>
</comment>
<protein>
    <submittedName>
        <fullName evidence="6">Flavoprotein</fullName>
    </submittedName>
</protein>
<proteinExistence type="predicted"/>
<gene>
    <name evidence="6" type="ORF">MB14_04640</name>
</gene>
<dbReference type="InterPro" id="IPR055178">
    <property type="entry name" value="RsdA/BaiN/AoA(So)-like_dom"/>
</dbReference>
<feature type="domain" description="RsdA/BaiN/AoA(So)-like Rossmann fold-like" evidence="4">
    <location>
        <begin position="4"/>
        <end position="401"/>
    </location>
</feature>
<dbReference type="AlphaFoldDB" id="A0A150X724"/>
<evidence type="ECO:0000256" key="3">
    <source>
        <dbReference type="ARBA" id="ARBA00022827"/>
    </source>
</evidence>
<comment type="cofactor">
    <cofactor evidence="1">
        <name>FAD</name>
        <dbReference type="ChEBI" id="CHEBI:57692"/>
    </cofactor>
</comment>
<dbReference type="OrthoDB" id="9773233at2"/>
<dbReference type="SUPFAM" id="SSF51905">
    <property type="entry name" value="FAD/NAD(P)-binding domain"/>
    <property type="match status" value="1"/>
</dbReference>
<dbReference type="Pfam" id="PF03486">
    <property type="entry name" value="HI0933_like"/>
    <property type="match status" value="1"/>
</dbReference>
<accession>A0A150X724</accession>
<dbReference type="EMBL" id="LQZQ01000045">
    <property type="protein sequence ID" value="KYG74503.1"/>
    <property type="molecule type" value="Genomic_DNA"/>
</dbReference>
<dbReference type="InterPro" id="IPR036188">
    <property type="entry name" value="FAD/NAD-bd_sf"/>
</dbReference>
<dbReference type="InterPro" id="IPR004792">
    <property type="entry name" value="BaiN-like"/>
</dbReference>
<evidence type="ECO:0000256" key="2">
    <source>
        <dbReference type="ARBA" id="ARBA00022630"/>
    </source>
</evidence>
<evidence type="ECO:0000259" key="4">
    <source>
        <dbReference type="Pfam" id="PF03486"/>
    </source>
</evidence>
<keyword evidence="7" id="KW-1185">Reference proteome</keyword>
<dbReference type="Gene3D" id="2.40.30.10">
    <property type="entry name" value="Translation factors"/>
    <property type="match status" value="1"/>
</dbReference>
<dbReference type="PANTHER" id="PTHR42887:SF2">
    <property type="entry name" value="OS12G0638800 PROTEIN"/>
    <property type="match status" value="1"/>
</dbReference>
<dbReference type="Proteomes" id="UP000075583">
    <property type="component" value="Unassembled WGS sequence"/>
</dbReference>
<sequence>MPQNIAVIGGGAAGFFAAFSCKTHSPDTRVTIFEKTGKLLSKVKVSGGGRCNVTHACFSNGDLIKFYPRGGKHLKKVFGQFTTSDTVAWFEERGVELKAEADNRMFPITDNSQTIIDCFLKEANKLGIQVVVNANVNSIQPKHPGFDLKIGDKTQHFDKVIVASGGSPKAQGFDWLKVLGHEIIPPVPSLFTFNMPKEPIKNLMGLSVPNATVRVQGTKLQQSGPLLITHWGMSGPAILKTSAWGARVLSDLNYDFKIQVNWLGSMNEEELRTWFINSLQTIGKRKIRNKNPFEIPNRLWDFFLEKVEIDGEGIWAELGKKSLNRLINLLLNDTYEVKGKTTFKEEFVTSGGVALSDVDFNSMESRKCPSLFFAGEVIDVDGVTGGFNFQAAWSTGFVAGKTSE</sequence>
<reference evidence="6" key="1">
    <citation type="submission" date="2016-01" db="EMBL/GenBank/DDBJ databases">
        <title>Genome sequencing of Roseivirga ehrenbergii KMM 6017.</title>
        <authorList>
            <person name="Selvaratnam C."/>
            <person name="Thevarajoo S."/>
            <person name="Goh K.M."/>
            <person name="Ee R."/>
            <person name="Chan K.-G."/>
            <person name="Chong C.S."/>
        </authorList>
    </citation>
    <scope>NUCLEOTIDE SEQUENCE [LARGE SCALE GENOMIC DNA]</scope>
    <source>
        <strain evidence="6">KMM 6017</strain>
    </source>
</reference>
<dbReference type="RefSeq" id="WP_062591608.1">
    <property type="nucleotide sequence ID" value="NZ_LQZQ01000045.1"/>
</dbReference>
<evidence type="ECO:0000313" key="6">
    <source>
        <dbReference type="EMBL" id="KYG74503.1"/>
    </source>
</evidence>
<dbReference type="PRINTS" id="PR00368">
    <property type="entry name" value="FADPNR"/>
</dbReference>
<evidence type="ECO:0000259" key="5">
    <source>
        <dbReference type="Pfam" id="PF22780"/>
    </source>
</evidence>
<dbReference type="PANTHER" id="PTHR42887">
    <property type="entry name" value="OS12G0638800 PROTEIN"/>
    <property type="match status" value="1"/>
</dbReference>
<keyword evidence="3" id="KW-0274">FAD</keyword>
<evidence type="ECO:0000256" key="1">
    <source>
        <dbReference type="ARBA" id="ARBA00001974"/>
    </source>
</evidence>
<keyword evidence="2" id="KW-0285">Flavoprotein</keyword>
<feature type="domain" description="RsdA/BaiN/AoA(So)-like insert" evidence="5">
    <location>
        <begin position="187"/>
        <end position="348"/>
    </location>
</feature>
<dbReference type="Gene3D" id="1.10.8.260">
    <property type="entry name" value="HI0933 insert domain-like"/>
    <property type="match status" value="1"/>
</dbReference>
<dbReference type="InterPro" id="IPR023166">
    <property type="entry name" value="BaiN-like_dom_sf"/>
</dbReference>
<dbReference type="NCBIfam" id="TIGR00275">
    <property type="entry name" value="aminoacetone oxidase family FAD-binding enzyme"/>
    <property type="match status" value="1"/>
</dbReference>